<reference evidence="1" key="1">
    <citation type="submission" date="2020-05" db="EMBL/GenBank/DDBJ databases">
        <authorList>
            <person name="Chiriac C."/>
            <person name="Salcher M."/>
            <person name="Ghai R."/>
            <person name="Kavagutti S V."/>
        </authorList>
    </citation>
    <scope>NUCLEOTIDE SEQUENCE</scope>
</reference>
<dbReference type="AlphaFoldDB" id="A0A6J7VX70"/>
<organism evidence="1">
    <name type="scientific">freshwater metagenome</name>
    <dbReference type="NCBI Taxonomy" id="449393"/>
    <lineage>
        <taxon>unclassified sequences</taxon>
        <taxon>metagenomes</taxon>
        <taxon>ecological metagenomes</taxon>
    </lineage>
</organism>
<gene>
    <name evidence="1" type="ORF">UFOPK4422_01408</name>
</gene>
<sequence length="60" mass="6435">MPSVKPFWRCTAPALVVVDTTLAALKENDSVVAVIAVMVRTPSQSGSIPLTTMFEPTVYP</sequence>
<proteinExistence type="predicted"/>
<protein>
    <submittedName>
        <fullName evidence="1">Unannotated protein</fullName>
    </submittedName>
</protein>
<name>A0A6J7VX70_9ZZZZ</name>
<evidence type="ECO:0000313" key="1">
    <source>
        <dbReference type="EMBL" id="CAB5132212.1"/>
    </source>
</evidence>
<dbReference type="EMBL" id="CAFBRX010000179">
    <property type="protein sequence ID" value="CAB5132212.1"/>
    <property type="molecule type" value="Genomic_DNA"/>
</dbReference>
<accession>A0A6J7VX70</accession>